<gene>
    <name evidence="2" type="ORF">PBIL07802_LOCUS7402</name>
</gene>
<feature type="compositionally biased region" description="Low complexity" evidence="1">
    <location>
        <begin position="564"/>
        <end position="577"/>
    </location>
</feature>
<feature type="compositionally biased region" description="Basic and acidic residues" evidence="1">
    <location>
        <begin position="731"/>
        <end position="744"/>
    </location>
</feature>
<protein>
    <submittedName>
        <fullName evidence="2">Uncharacterized protein</fullName>
    </submittedName>
</protein>
<feature type="compositionally biased region" description="Polar residues" evidence="1">
    <location>
        <begin position="281"/>
        <end position="294"/>
    </location>
</feature>
<evidence type="ECO:0000313" key="2">
    <source>
        <dbReference type="EMBL" id="CAE0245221.1"/>
    </source>
</evidence>
<organism evidence="2">
    <name type="scientific">Palpitomonas bilix</name>
    <dbReference type="NCBI Taxonomy" id="652834"/>
    <lineage>
        <taxon>Eukaryota</taxon>
        <taxon>Eukaryota incertae sedis</taxon>
    </lineage>
</organism>
<feature type="region of interest" description="Disordered" evidence="1">
    <location>
        <begin position="468"/>
        <end position="744"/>
    </location>
</feature>
<feature type="compositionally biased region" description="Low complexity" evidence="1">
    <location>
        <begin position="660"/>
        <end position="686"/>
    </location>
</feature>
<feature type="compositionally biased region" description="Polar residues" evidence="1">
    <location>
        <begin position="687"/>
        <end position="703"/>
    </location>
</feature>
<feature type="compositionally biased region" description="Basic and acidic residues" evidence="1">
    <location>
        <begin position="601"/>
        <end position="615"/>
    </location>
</feature>
<feature type="compositionally biased region" description="Basic and acidic residues" evidence="1">
    <location>
        <begin position="631"/>
        <end position="653"/>
    </location>
</feature>
<feature type="compositionally biased region" description="Basic and acidic residues" evidence="1">
    <location>
        <begin position="29"/>
        <end position="90"/>
    </location>
</feature>
<feature type="compositionally biased region" description="Polar residues" evidence="1">
    <location>
        <begin position="96"/>
        <end position="106"/>
    </location>
</feature>
<feature type="compositionally biased region" description="Basic and acidic residues" evidence="1">
    <location>
        <begin position="295"/>
        <end position="348"/>
    </location>
</feature>
<evidence type="ECO:0000256" key="1">
    <source>
        <dbReference type="SAM" id="MobiDB-lite"/>
    </source>
</evidence>
<dbReference type="EMBL" id="HBIB01011414">
    <property type="protein sequence ID" value="CAE0245221.1"/>
    <property type="molecule type" value="Transcribed_RNA"/>
</dbReference>
<dbReference type="AlphaFoldDB" id="A0A7S3D434"/>
<name>A0A7S3D434_9EUKA</name>
<proteinExistence type="predicted"/>
<sequence length="744" mass="81671">MKEETENTRGVRKVTSEGEVGVQNEVEEAESKEGNINGEAKEREERERIDGKGRAKNKEGEERGEEGRRQEREEGGKQRSGQHENEKRDPTFFSPPLSTSHSTPDSRQVAASVDQLLRETVEKSIAFLEERRDHNRCTTAKSTARRELMYGVNGREEERGSGQEGGEKKRDSVSEVKEVERRGEEKRSSGEEVIVSNSIYMSGKQGGKGEESSRSGTDVSAKDGNSGGEQQKEARNKGKPSKSPPQSSRFLPSLYLSPSGRGGSNSESEKRYSRGSDGGRSVTNRGDSEGQSTEKANDGGMSRRSEDKEGRSASEREGTEERANAHSEDERGRGENGNDDADAKEGRKFMSSSLSFTPSPRWYGTHSVERRVGRGRKEETSRGKDTSEDGGVKAETEEKRRQKREKEEERGSNAALLQPKGEGGEKEEVKQDRREKGKKKVGTKREGVSHPTAIAAVPITTVAVRERVREHGSAERVFRPSTPQLEHGQGRVEAQVKKEEGVGGRDKTEKKKREEEKEREGKEEKGQRQPMPPPQRKPLVRSAHTSPSPKLLRVHRRTPPTPPRDVSSTPSAPTSTSGQIGRGGGGRGVSSVTAEEEEEGRQEGGQKIEDERSGEDGSMGCRPTSRTWSNWRDRSGKNAKNEEAHQVEVERQKLPPHLRPASTSSPLSASSSFSTSTPTLATATSTQSGGKPNSRVSALSSFGSKLRQLREGISSEYEKVKSLRSRGGGGEGERDGISRAGMEE</sequence>
<accession>A0A7S3D434</accession>
<feature type="region of interest" description="Disordered" evidence="1">
    <location>
        <begin position="1"/>
        <end position="114"/>
    </location>
</feature>
<feature type="region of interest" description="Disordered" evidence="1">
    <location>
        <begin position="130"/>
        <end position="455"/>
    </location>
</feature>
<feature type="compositionally biased region" description="Basic and acidic residues" evidence="1">
    <location>
        <begin position="144"/>
        <end position="190"/>
    </location>
</feature>
<feature type="compositionally biased region" description="Basic and acidic residues" evidence="1">
    <location>
        <begin position="488"/>
        <end position="527"/>
    </location>
</feature>
<feature type="compositionally biased region" description="Basic and acidic residues" evidence="1">
    <location>
        <begin position="422"/>
        <end position="435"/>
    </location>
</feature>
<reference evidence="2" key="1">
    <citation type="submission" date="2021-01" db="EMBL/GenBank/DDBJ databases">
        <authorList>
            <person name="Corre E."/>
            <person name="Pelletier E."/>
            <person name="Niang G."/>
            <person name="Scheremetjew M."/>
            <person name="Finn R."/>
            <person name="Kale V."/>
            <person name="Holt S."/>
            <person name="Cochrane G."/>
            <person name="Meng A."/>
            <person name="Brown T."/>
            <person name="Cohen L."/>
        </authorList>
    </citation>
    <scope>NUCLEOTIDE SEQUENCE</scope>
    <source>
        <strain evidence="2">NIES-2562</strain>
    </source>
</reference>
<feature type="compositionally biased region" description="Basic and acidic residues" evidence="1">
    <location>
        <begin position="468"/>
        <end position="478"/>
    </location>
</feature>
<feature type="compositionally biased region" description="Basic and acidic residues" evidence="1">
    <location>
        <begin position="367"/>
        <end position="411"/>
    </location>
</feature>